<gene>
    <name evidence="2" type="ORF">HZU44_26395</name>
</gene>
<dbReference type="AlphaFoldDB" id="A0A7D6CDR0"/>
<name>A0A7D6CDR0_9ACTN</name>
<feature type="compositionally biased region" description="Basic and acidic residues" evidence="1">
    <location>
        <begin position="16"/>
        <end position="32"/>
    </location>
</feature>
<organism evidence="2">
    <name type="scientific">Micromonospora carbonacea</name>
    <dbReference type="NCBI Taxonomy" id="47853"/>
    <lineage>
        <taxon>Bacteria</taxon>
        <taxon>Bacillati</taxon>
        <taxon>Actinomycetota</taxon>
        <taxon>Actinomycetes</taxon>
        <taxon>Micromonosporales</taxon>
        <taxon>Micromonosporaceae</taxon>
        <taxon>Micromonospora</taxon>
    </lineage>
</organism>
<sequence>MRGDLDETLARLARREEALRRRGVDPGDESGREPAAPGENPARWDGLDATTALRAEPGRGTIPAPQAEPGIDADQNAAAPLPPRAGGVPAPPARPTDVAGWDAVEEVADAVARVVTAHPGMTVALRVEHDGQAYPLRVGWSDGQVTVGAEATTVPPPVWPLSVKTVPAWTSGVDGVKADPAARLAELIRRDPSLLDGTDQHADPAR</sequence>
<dbReference type="EMBL" id="CP058905">
    <property type="protein sequence ID" value="QLJ98209.1"/>
    <property type="molecule type" value="Genomic_DNA"/>
</dbReference>
<feature type="region of interest" description="Disordered" evidence="1">
    <location>
        <begin position="16"/>
        <end position="96"/>
    </location>
</feature>
<evidence type="ECO:0000256" key="1">
    <source>
        <dbReference type="SAM" id="MobiDB-lite"/>
    </source>
</evidence>
<protein>
    <submittedName>
        <fullName evidence="2">Uncharacterized protein</fullName>
    </submittedName>
</protein>
<reference evidence="2" key="1">
    <citation type="submission" date="2020-08" db="EMBL/GenBank/DDBJ databases">
        <title>A bifunctional nitrone conjugated secondary metabolite targeting the ribosome.</title>
        <authorList>
            <person name="Limbrick E.M."/>
            <person name="Graf M."/>
            <person name="Derewacz D.K."/>
            <person name="Nguyen F."/>
            <person name="Spraggins J.M."/>
            <person name="Wieland M."/>
            <person name="Ynigez-Gutierrez A.E."/>
            <person name="Reisman B.J."/>
            <person name="Zinshteyn B."/>
            <person name="McCulloch K."/>
            <person name="Iverson T.M."/>
            <person name="Green R."/>
            <person name="Wilson D.N."/>
            <person name="Bachmann B.O."/>
        </authorList>
    </citation>
    <scope>NUCLEOTIDE SEQUENCE</scope>
    <source>
        <strain evidence="2">Africana</strain>
    </source>
</reference>
<proteinExistence type="predicted"/>
<evidence type="ECO:0000313" key="2">
    <source>
        <dbReference type="EMBL" id="QLJ98209.1"/>
    </source>
</evidence>
<accession>A0A7D6CDR0</accession>